<evidence type="ECO:0000313" key="3">
    <source>
        <dbReference type="Proteomes" id="UP000231019"/>
    </source>
</evidence>
<dbReference type="AlphaFoldDB" id="A0A2M7G6W0"/>
<dbReference type="Proteomes" id="UP000231019">
    <property type="component" value="Unassembled WGS sequence"/>
</dbReference>
<gene>
    <name evidence="2" type="ORF">COW36_07530</name>
</gene>
<organism evidence="2 3">
    <name type="scientific">bacterium (Candidatus Blackallbacteria) CG17_big_fil_post_rev_8_21_14_2_50_48_46</name>
    <dbReference type="NCBI Taxonomy" id="2014261"/>
    <lineage>
        <taxon>Bacteria</taxon>
        <taxon>Candidatus Blackallbacteria</taxon>
    </lineage>
</organism>
<evidence type="ECO:0000256" key="1">
    <source>
        <dbReference type="SAM" id="Phobius"/>
    </source>
</evidence>
<feature type="transmembrane region" description="Helical" evidence="1">
    <location>
        <begin position="21"/>
        <end position="48"/>
    </location>
</feature>
<name>A0A2M7G6W0_9BACT</name>
<comment type="caution">
    <text evidence="2">The sequence shown here is derived from an EMBL/GenBank/DDBJ whole genome shotgun (WGS) entry which is preliminary data.</text>
</comment>
<feature type="transmembrane region" description="Helical" evidence="1">
    <location>
        <begin position="150"/>
        <end position="174"/>
    </location>
</feature>
<accession>A0A2M7G6W0</accession>
<keyword evidence="1" id="KW-1133">Transmembrane helix</keyword>
<reference evidence="2 3" key="1">
    <citation type="submission" date="2017-09" db="EMBL/GenBank/DDBJ databases">
        <title>Depth-based differentiation of microbial function through sediment-hosted aquifers and enrichment of novel symbionts in the deep terrestrial subsurface.</title>
        <authorList>
            <person name="Probst A.J."/>
            <person name="Ladd B."/>
            <person name="Jarett J.K."/>
            <person name="Geller-Mcgrath D.E."/>
            <person name="Sieber C.M."/>
            <person name="Emerson J.B."/>
            <person name="Anantharaman K."/>
            <person name="Thomas B.C."/>
            <person name="Malmstrom R."/>
            <person name="Stieglmeier M."/>
            <person name="Klingl A."/>
            <person name="Woyke T."/>
            <person name="Ryan C.M."/>
            <person name="Banfield J.F."/>
        </authorList>
    </citation>
    <scope>NUCLEOTIDE SEQUENCE [LARGE SCALE GENOMIC DNA]</scope>
    <source>
        <strain evidence="2">CG17_big_fil_post_rev_8_21_14_2_50_48_46</strain>
    </source>
</reference>
<keyword evidence="1" id="KW-0812">Transmembrane</keyword>
<sequence>MQNQNSFQIELQIGLKFLKNFFLHLCSEIFLIIFLQILICIGLSGYYFLLGSYFHEAFLSYLPFGNSYLLGFIVFLSLISSFLLSGWLSLRYIDPEQSLKQLYQTLPLKNYFLIAGLIASSCAAFSEFLLKIPVFRESVWTLLSLSPKSISAYIIGLMVCLNAISWALIPGYTLELSFEEFQFKSQIWKNKEKLLILLLTYTLLNLGLFFCFSLWKSLLLTQLISLLVSAVCLLLFSIFWIQILKPNSLTLKRSHHPRQFLSVLVLSSLGIGCFFWAQRHNQDLFVQYQKQYLEQVKIWADMRMHRKALWGKSQKGDGRDYYQGLILEPIHEQNKIDFSDINKIFQQNKIVSNNLFDFENIYSDNQEVIAKYAPLVSTIENAVNSETLSPLQTEFHLKAQQPVFANIQNLMRILIVTTHHQFETGQTQKGFTNLILLMRFAQDIRYNGTLVSDMVALVMQSTATQEYLRVANPQTLGKPLSEKLLLQWHLLSIDQNLLEGTFLREILFLNGVLLDADDLKDEFGEGILPSLLKQITLPYLLYTLELSQPLAKEMDRVIQTMPYKLSHQLLKKLKSELPQKNIILRLSLPTMLGAEEKKWLNKIRWDMAYLKTALIAWKHNHKNYPDKLQDLVPAIIPSLPIDPYSGKSYGYTLSKDRYELKSQYQEYMEKENADTNASLSIYRQKF</sequence>
<feature type="transmembrane region" description="Helical" evidence="1">
    <location>
        <begin position="68"/>
        <end position="90"/>
    </location>
</feature>
<feature type="transmembrane region" description="Helical" evidence="1">
    <location>
        <begin position="111"/>
        <end position="130"/>
    </location>
</feature>
<feature type="transmembrane region" description="Helical" evidence="1">
    <location>
        <begin position="194"/>
        <end position="215"/>
    </location>
</feature>
<feature type="transmembrane region" description="Helical" evidence="1">
    <location>
        <begin position="221"/>
        <end position="240"/>
    </location>
</feature>
<keyword evidence="1" id="KW-0472">Membrane</keyword>
<dbReference type="EMBL" id="PFFQ01000020">
    <property type="protein sequence ID" value="PIW17787.1"/>
    <property type="molecule type" value="Genomic_DNA"/>
</dbReference>
<protein>
    <submittedName>
        <fullName evidence="2">Uncharacterized protein</fullName>
    </submittedName>
</protein>
<proteinExistence type="predicted"/>
<evidence type="ECO:0000313" key="2">
    <source>
        <dbReference type="EMBL" id="PIW17787.1"/>
    </source>
</evidence>
<feature type="transmembrane region" description="Helical" evidence="1">
    <location>
        <begin position="260"/>
        <end position="277"/>
    </location>
</feature>